<accession>A0ABS2DSZ3</accession>
<organism evidence="3 4">
    <name type="scientific">Sutterella massiliensis</name>
    <dbReference type="NCBI Taxonomy" id="1816689"/>
    <lineage>
        <taxon>Bacteria</taxon>
        <taxon>Pseudomonadati</taxon>
        <taxon>Pseudomonadota</taxon>
        <taxon>Betaproteobacteria</taxon>
        <taxon>Burkholderiales</taxon>
        <taxon>Sutterellaceae</taxon>
        <taxon>Sutterella</taxon>
    </lineage>
</organism>
<keyword evidence="1" id="KW-0378">Hydrolase</keyword>
<protein>
    <submittedName>
        <fullName evidence="3">Amidohydrolase</fullName>
    </submittedName>
</protein>
<proteinExistence type="predicted"/>
<dbReference type="SUPFAM" id="SSF55031">
    <property type="entry name" value="Bacterial exopeptidase dimerisation domain"/>
    <property type="match status" value="1"/>
</dbReference>
<dbReference type="InterPro" id="IPR017439">
    <property type="entry name" value="Amidohydrolase"/>
</dbReference>
<dbReference type="Proteomes" id="UP000715095">
    <property type="component" value="Unassembled WGS sequence"/>
</dbReference>
<gene>
    <name evidence="3" type="ORF">H6A60_08200</name>
</gene>
<evidence type="ECO:0000259" key="2">
    <source>
        <dbReference type="Pfam" id="PF07687"/>
    </source>
</evidence>
<dbReference type="Gene3D" id="3.40.630.10">
    <property type="entry name" value="Zn peptidases"/>
    <property type="match status" value="1"/>
</dbReference>
<dbReference type="Pfam" id="PF07687">
    <property type="entry name" value="M20_dimer"/>
    <property type="match status" value="1"/>
</dbReference>
<dbReference type="PIRSF" id="PIRSF005962">
    <property type="entry name" value="Pept_M20D_amidohydro"/>
    <property type="match status" value="1"/>
</dbReference>
<comment type="caution">
    <text evidence="3">The sequence shown here is derived from an EMBL/GenBank/DDBJ whole genome shotgun (WGS) entry which is preliminary data.</text>
</comment>
<evidence type="ECO:0000313" key="3">
    <source>
        <dbReference type="EMBL" id="MBM6704460.1"/>
    </source>
</evidence>
<dbReference type="InterPro" id="IPR002933">
    <property type="entry name" value="Peptidase_M20"/>
</dbReference>
<dbReference type="InterPro" id="IPR036264">
    <property type="entry name" value="Bact_exopeptidase_dim_dom"/>
</dbReference>
<dbReference type="EMBL" id="JACJJC010000012">
    <property type="protein sequence ID" value="MBM6704460.1"/>
    <property type="molecule type" value="Genomic_DNA"/>
</dbReference>
<dbReference type="SUPFAM" id="SSF53187">
    <property type="entry name" value="Zn-dependent exopeptidases"/>
    <property type="match status" value="1"/>
</dbReference>
<name>A0ABS2DSZ3_9BURK</name>
<feature type="domain" description="Peptidase M20 dimerisation" evidence="2">
    <location>
        <begin position="193"/>
        <end position="289"/>
    </location>
</feature>
<reference evidence="3 4" key="1">
    <citation type="journal article" date="2021" name="Sci. Rep.">
        <title>The distribution of antibiotic resistance genes in chicken gut microbiota commensals.</title>
        <authorList>
            <person name="Juricova H."/>
            <person name="Matiasovicova J."/>
            <person name="Kubasova T."/>
            <person name="Cejkova D."/>
            <person name="Rychlik I."/>
        </authorList>
    </citation>
    <scope>NUCLEOTIDE SEQUENCE [LARGE SCALE GENOMIC DNA]</scope>
    <source>
        <strain evidence="3 4">An829</strain>
    </source>
</reference>
<dbReference type="Pfam" id="PF01546">
    <property type="entry name" value="Peptidase_M20"/>
    <property type="match status" value="1"/>
</dbReference>
<dbReference type="InterPro" id="IPR011650">
    <property type="entry name" value="Peptidase_M20_dimer"/>
</dbReference>
<dbReference type="PANTHER" id="PTHR11014">
    <property type="entry name" value="PEPTIDASE M20 FAMILY MEMBER"/>
    <property type="match status" value="1"/>
</dbReference>
<evidence type="ECO:0000313" key="4">
    <source>
        <dbReference type="Proteomes" id="UP000715095"/>
    </source>
</evidence>
<evidence type="ECO:0000256" key="1">
    <source>
        <dbReference type="ARBA" id="ARBA00022801"/>
    </source>
</evidence>
<sequence length="402" mass="42639">MPSLESLIGREAAERIVAFRRDLHRHPEIGMETVRTSDKVEAMLRELGVDEIARFAKTGIAAVVRGAAGSAAPPARIGFRADMDALPAPDECGAAWASETPMRAHLCGHDGHTAGLLAFAAWAVQNRSAFAGEVLLIFQPGEEGWAGADKMLKDGLFEKYPVREVYAAHIAGLEPLGKILARAGAMTASADLFDIEVVGHGGHGARPHQTRDPVPAAAQLILALQTIVSRNVNPADPAVISVCSIQAGDPGAPSVIPERVRITGTVRTLSPAVRDLIEARIRETAESAAALAGAEAHVVYDRRYPPQINDAALAEAVLPVIGRTAESMNVELDDGFPASMGGEDFAFMSEVVPGLYIRIGNDDAGHNTGVHNPKFDFNDRALAVWTAVFADIVRARLPIANS</sequence>
<keyword evidence="4" id="KW-1185">Reference proteome</keyword>
<dbReference type="PANTHER" id="PTHR11014:SF63">
    <property type="entry name" value="METALLOPEPTIDASE, PUTATIVE (AFU_ORTHOLOGUE AFUA_6G09600)-RELATED"/>
    <property type="match status" value="1"/>
</dbReference>
<dbReference type="NCBIfam" id="TIGR01891">
    <property type="entry name" value="amidohydrolases"/>
    <property type="match status" value="1"/>
</dbReference>
<dbReference type="Gene3D" id="3.30.70.360">
    <property type="match status" value="1"/>
</dbReference>